<sequence>MAPDLAFEVIQATTGEAMFFSIGTDRVFYVTREVSDTATGWNRVDLSSVLSPQFSGASIAAKSFAIAQNPQTQAFDIALVVTVAGVDHLYLSLGNSGVSAAWSGGISWMSVPFDASGISPPSPLTVDNVYLLRIPNGSSSVESCFVDIVRTPGDPFQQLDRYYILPTSSPHWNRHALAIELSAGSIQSCLGNRTDDFVPGIYTFGSISGTQELIFVPQSNAFRPNIAPAVSRLNLPAGATSIASALSPSGVTSLFVASSSGLYFFPPDSQSDGAVALKLMTTSVFAGVSNLAASTTDSRTAVWGLNAQGQLYYTSCPAGSEKLASSWTLPIPICSGAENFAFYLNAQTSNNRNLLIPATAVDDVVEYYSFSTHIQVTDANGAIVPNASISLSVATPAVLYINDTYYSLSPTSPVKVAADATGILTVVQETQSLQGSCFRVTLTSSPSVFADVNPMSKAIQTLSSIKSADHLSNVQITTSSGTTQPLISSSVSADVKNQAASAITQLVQVYGTLPANGSTQAAPTVMMERSVSLKAANVFGISISGGDLIQWAKDLGNDITNFVVQEIDGLWHLALTIAGEVYNAVIDSLSAVAGALQFVFDKLEVAFDDLVAWLGFLFQWDDILRTHKVIKNVFKLFARQMISQLPTVQAKMQTALGQLESKVNGWANINDPGESALNAQTSTTSQLPGANTPQANWGLQQTKGNFNASSTTFSPSSTITGDAQQILSQLEQMVSQEAGNFENMVNQVKSQIVDQIYTLTPVDVIKKLGAIIADLLLNTVETVCSNVLQLFGIIANTLLDVLDAPLNIPVISSLYKKISGDDLSFLDLICLISAIPATIVSKLATGNTLFPDNSTTSALINATDFNNLTSLLRGGQQVSVTKLAVAASASNQTKLAASLSPADNANAALNIIALVGSGAFNFCTLLKSNAPPGAVPTPVLIATFVSYLAFVAPSLTTVWGSTTGWAVDMNDIVTFTAICKAYEDVSMGNNPAWVNGASPVIDCILNLAWLASGIDLYVISNHKTSDKWSFSGAIFFDVGGILAPATSSQFVPKDVAEGVLLGTIVLNQLYGLCCAEGGFALLKGE</sequence>
<name>A0A4S8M707_DENBC</name>
<reference evidence="1 2" key="1">
    <citation type="journal article" date="2019" name="Nat. Ecol. Evol.">
        <title>Megaphylogeny resolves global patterns of mushroom evolution.</title>
        <authorList>
            <person name="Varga T."/>
            <person name="Krizsan K."/>
            <person name="Foldi C."/>
            <person name="Dima B."/>
            <person name="Sanchez-Garcia M."/>
            <person name="Sanchez-Ramirez S."/>
            <person name="Szollosi G.J."/>
            <person name="Szarkandi J.G."/>
            <person name="Papp V."/>
            <person name="Albert L."/>
            <person name="Andreopoulos W."/>
            <person name="Angelini C."/>
            <person name="Antonin V."/>
            <person name="Barry K.W."/>
            <person name="Bougher N.L."/>
            <person name="Buchanan P."/>
            <person name="Buyck B."/>
            <person name="Bense V."/>
            <person name="Catcheside P."/>
            <person name="Chovatia M."/>
            <person name="Cooper J."/>
            <person name="Damon W."/>
            <person name="Desjardin D."/>
            <person name="Finy P."/>
            <person name="Geml J."/>
            <person name="Haridas S."/>
            <person name="Hughes K."/>
            <person name="Justo A."/>
            <person name="Karasinski D."/>
            <person name="Kautmanova I."/>
            <person name="Kiss B."/>
            <person name="Kocsube S."/>
            <person name="Kotiranta H."/>
            <person name="LaButti K.M."/>
            <person name="Lechner B.E."/>
            <person name="Liimatainen K."/>
            <person name="Lipzen A."/>
            <person name="Lukacs Z."/>
            <person name="Mihaltcheva S."/>
            <person name="Morgado L.N."/>
            <person name="Niskanen T."/>
            <person name="Noordeloos M.E."/>
            <person name="Ohm R.A."/>
            <person name="Ortiz-Santana B."/>
            <person name="Ovrebo C."/>
            <person name="Racz N."/>
            <person name="Riley R."/>
            <person name="Savchenko A."/>
            <person name="Shiryaev A."/>
            <person name="Soop K."/>
            <person name="Spirin V."/>
            <person name="Szebenyi C."/>
            <person name="Tomsovsky M."/>
            <person name="Tulloss R.E."/>
            <person name="Uehling J."/>
            <person name="Grigoriev I.V."/>
            <person name="Vagvolgyi C."/>
            <person name="Papp T."/>
            <person name="Martin F.M."/>
            <person name="Miettinen O."/>
            <person name="Hibbett D.S."/>
            <person name="Nagy L.G."/>
        </authorList>
    </citation>
    <scope>NUCLEOTIDE SEQUENCE [LARGE SCALE GENOMIC DNA]</scope>
    <source>
        <strain evidence="1 2">CBS 962.96</strain>
    </source>
</reference>
<organism evidence="1 2">
    <name type="scientific">Dendrothele bispora (strain CBS 962.96)</name>
    <dbReference type="NCBI Taxonomy" id="1314807"/>
    <lineage>
        <taxon>Eukaryota</taxon>
        <taxon>Fungi</taxon>
        <taxon>Dikarya</taxon>
        <taxon>Basidiomycota</taxon>
        <taxon>Agaricomycotina</taxon>
        <taxon>Agaricomycetes</taxon>
        <taxon>Agaricomycetidae</taxon>
        <taxon>Agaricales</taxon>
        <taxon>Agaricales incertae sedis</taxon>
        <taxon>Dendrothele</taxon>
    </lineage>
</organism>
<gene>
    <name evidence="1" type="ORF">K435DRAFT_965130</name>
</gene>
<protein>
    <submittedName>
        <fullName evidence="1">Uncharacterized protein</fullName>
    </submittedName>
</protein>
<evidence type="ECO:0000313" key="1">
    <source>
        <dbReference type="EMBL" id="THU98097.1"/>
    </source>
</evidence>
<evidence type="ECO:0000313" key="2">
    <source>
        <dbReference type="Proteomes" id="UP000297245"/>
    </source>
</evidence>
<accession>A0A4S8M707</accession>
<dbReference type="OrthoDB" id="3353914at2759"/>
<dbReference type="EMBL" id="ML179143">
    <property type="protein sequence ID" value="THU98097.1"/>
    <property type="molecule type" value="Genomic_DNA"/>
</dbReference>
<keyword evidence="2" id="KW-1185">Reference proteome</keyword>
<dbReference type="AlphaFoldDB" id="A0A4S8M707"/>
<proteinExistence type="predicted"/>
<dbReference type="Proteomes" id="UP000297245">
    <property type="component" value="Unassembled WGS sequence"/>
</dbReference>